<dbReference type="Gene3D" id="3.90.1100.10">
    <property type="match status" value="2"/>
</dbReference>
<evidence type="ECO:0000256" key="16">
    <source>
        <dbReference type="RuleBase" id="RU000434"/>
    </source>
</evidence>
<dbReference type="GO" id="GO:0000428">
    <property type="term" value="C:DNA-directed RNA polymerase complex"/>
    <property type="evidence" value="ECO:0007669"/>
    <property type="project" value="UniProtKB-KW"/>
</dbReference>
<dbReference type="AlphaFoldDB" id="A0A2J8AJ95"/>
<evidence type="ECO:0000259" key="18">
    <source>
        <dbReference type="Pfam" id="PF04560"/>
    </source>
</evidence>
<dbReference type="InterPro" id="IPR007645">
    <property type="entry name" value="RNA_pol_Rpb2_3"/>
</dbReference>
<evidence type="ECO:0000256" key="12">
    <source>
        <dbReference type="ARBA" id="ARBA00023163"/>
    </source>
</evidence>
<dbReference type="Pfam" id="PF04563">
    <property type="entry name" value="RNA_pol_Rpb2_1"/>
    <property type="match status" value="1"/>
</dbReference>
<keyword evidence="5 23" id="KW-0240">DNA-directed RNA polymerase</keyword>
<dbReference type="Pfam" id="PF00562">
    <property type="entry name" value="RNA_pol_Rpb2_6"/>
    <property type="match status" value="1"/>
</dbReference>
<evidence type="ECO:0000256" key="6">
    <source>
        <dbReference type="ARBA" id="ARBA00022528"/>
    </source>
</evidence>
<reference evidence="23 24" key="1">
    <citation type="journal article" date="2017" name="Mol. Biol. Evol.">
        <title>The 4-celled Tetrabaena socialis nuclear genome reveals the essential components for genetic control of cell number at the origin of multicellularity in the volvocine lineage.</title>
        <authorList>
            <person name="Featherston J."/>
            <person name="Arakaki Y."/>
            <person name="Hanschen E.R."/>
            <person name="Ferris P.J."/>
            <person name="Michod R.E."/>
            <person name="Olson B.J.S.C."/>
            <person name="Nozaki H."/>
            <person name="Durand P.M."/>
        </authorList>
    </citation>
    <scope>NUCLEOTIDE SEQUENCE [LARGE SCALE GENOMIC DNA]</scope>
    <source>
        <strain evidence="23 24">NIES-571</strain>
    </source>
</reference>
<evidence type="ECO:0000259" key="21">
    <source>
        <dbReference type="Pfam" id="PF04565"/>
    </source>
</evidence>
<dbReference type="GO" id="GO:0009507">
    <property type="term" value="C:chloroplast"/>
    <property type="evidence" value="ECO:0007669"/>
    <property type="project" value="UniProtKB-SubCell"/>
</dbReference>
<dbReference type="PANTHER" id="PTHR20856">
    <property type="entry name" value="DNA-DIRECTED RNA POLYMERASE I SUBUNIT 2"/>
    <property type="match status" value="1"/>
</dbReference>
<gene>
    <name evidence="23" type="ORF">TSOC_000481</name>
</gene>
<keyword evidence="12" id="KW-0804">Transcription</keyword>
<dbReference type="EC" id="2.7.7.6" evidence="4"/>
<keyword evidence="24" id="KW-1185">Reference proteome</keyword>
<dbReference type="Pfam" id="PF04561">
    <property type="entry name" value="RNA_pol_Rpb2_2"/>
    <property type="match status" value="1"/>
</dbReference>
<dbReference type="Gene3D" id="2.40.270.10">
    <property type="entry name" value="DNA-directed RNA polymerase, subunit 2, domain 6"/>
    <property type="match status" value="1"/>
</dbReference>
<dbReference type="GO" id="GO:0032549">
    <property type="term" value="F:ribonucleoside binding"/>
    <property type="evidence" value="ECO:0007669"/>
    <property type="project" value="InterPro"/>
</dbReference>
<evidence type="ECO:0000256" key="7">
    <source>
        <dbReference type="ARBA" id="ARBA00022640"/>
    </source>
</evidence>
<evidence type="ECO:0000256" key="14">
    <source>
        <dbReference type="ARBA" id="ARBA00032782"/>
    </source>
</evidence>
<evidence type="ECO:0000256" key="5">
    <source>
        <dbReference type="ARBA" id="ARBA00022478"/>
    </source>
</evidence>
<comment type="catalytic activity">
    <reaction evidence="15">
        <text>RNA(n) + a ribonucleoside 5'-triphosphate = RNA(n+1) + diphosphate</text>
        <dbReference type="Rhea" id="RHEA:21248"/>
        <dbReference type="Rhea" id="RHEA-COMP:14527"/>
        <dbReference type="Rhea" id="RHEA-COMP:17342"/>
        <dbReference type="ChEBI" id="CHEBI:33019"/>
        <dbReference type="ChEBI" id="CHEBI:61557"/>
        <dbReference type="ChEBI" id="CHEBI:140395"/>
        <dbReference type="EC" id="2.7.7.6"/>
    </reaction>
</comment>
<comment type="subcellular location">
    <subcellularLocation>
        <location evidence="2">Plastid</location>
        <location evidence="2">Chloroplast</location>
    </subcellularLocation>
</comment>
<feature type="domain" description="RNA polymerase beta subunit protrusion" evidence="20">
    <location>
        <begin position="21"/>
        <end position="435"/>
    </location>
</feature>
<dbReference type="CDD" id="cd00653">
    <property type="entry name" value="RNA_pol_B_RPB2"/>
    <property type="match status" value="1"/>
</dbReference>
<sequence>MDALGKRSLLDAWYEAHPYSLTQHHLQSFDHFVETRLQATIQTMNNGFVKMKKLNGTNIMADDNKKNLTAETMFEVHVFVGGRQGTAWYLDKPTLPNGQLMYPNNARMTGANYASVLYADVLLEYRRNGKVTSSREFLRMRIGTIPIMLHSSMCVLHDQAPQTVIEMGECPFDQGGYFIIGGKEKVILAQERIAYNRLFVTVVNPNTPDAKVFSHDAFIRCLPPDDLFPRLFRFKVHAKSHKRHSAIVCWMPRMGDNIPLFVIFRALGVESDEDILRMILGSSSVDEATIRPEDAQIISFLRDTVVDCGRQGIYTQTKALELFAARAGVKNIRQVKDMLVKLILPNAGKDLEDKAVYLGYLVKRLVRVCIGVLPATVRDSWVHKRMDLSGILVADLFRDVYRRFRVAVGYAIDMELTTGPWRHSGNFEQMINASNFKRIFDSTLIDRGMISSFKGAWNAYNREGVVQDLNRQSYQTYMSHVRRVSTVMGREVKLVAPHLLYAAPWGAVCPVDSPDGANVGLLKHFAIMCHLTCDRIPDTLGAHLRSIDLVLQQPPVTIPGRVTRLFLNHSLAGITHRPVDLVRYVRLLRRTGLVAPDVSVSWDVFGWEINILTDGGRTCRPLICLADDGIKRAMAPTMTSWARLISGTLLEDKSSLPQEFSGGDACAEPSVMSQHCARSLEDLTETMARLSLHAAPIELIDTEELNYILVSNGLSDPTTAHTHCEIHPATMFSHLTATIPLMDHNPAAYNSLCVAQTKQGLGAYVTNFMNRMDVSGMVLHSTQLPLVTSYFADKISRGENLVVAIANYGGYNQEDAIILNKSSAQRGMFNVSVFATDTFKEEMDSWDDGSTRVIFANPMQLASTGVMVDGIKADRADYSTLTQDGTPEIGARIAENRAIVGMCVFERVSDTEERVTDKTAVADRTQWGHVDRVYMTEGPLGTRTCKVRMREVRMPDLGDKLASRYGQKGVVGMLLPQTDMPFSSGGIVPDIIINPNGFPKRMTVGHVLEALLGRVSCDLGRRVDATSFEGTDPIGAATSYFMSRPHGEEWTTNGDTVLYNGRTGHQMDTQIFVGVNYYNRLKHMAIDKINYRSTGPRNFTTHQPTQGRGNAGGLKLGEMEQHCMLSHGAASFLKESFFERSDGFHVGIDERAGIRAQHGTQLPAGVSAVVQTPMPYSFKQMSQELEHMAIDMKIRI</sequence>
<feature type="domain" description="RNA polymerase Rpb2" evidence="21">
    <location>
        <begin position="469"/>
        <end position="530"/>
    </location>
</feature>
<comment type="subunit">
    <text evidence="13">In plastids the minimal PEP RNA polymerase catalytic core is composed of four subunits: alpha, beta, beta', and beta''. When a (nuclear-encoded) sigma factor is associated with the core the holoenzyme is formed, which can initiate transcription.</text>
</comment>
<evidence type="ECO:0000256" key="3">
    <source>
        <dbReference type="ARBA" id="ARBA00006835"/>
    </source>
</evidence>
<dbReference type="InterPro" id="IPR014724">
    <property type="entry name" value="RNA_pol_RPB2_OB-fold"/>
</dbReference>
<dbReference type="InterPro" id="IPR007646">
    <property type="entry name" value="RNA_pol_Rpb2_4"/>
</dbReference>
<feature type="domain" description="DNA-directed RNA polymerase subunit 2 hybrid-binding" evidence="17">
    <location>
        <begin position="737"/>
        <end position="1108"/>
    </location>
</feature>
<proteinExistence type="inferred from homology"/>
<feature type="domain" description="RNA polymerase Rpb2" evidence="22">
    <location>
        <begin position="566"/>
        <end position="624"/>
    </location>
</feature>
<protein>
    <recommendedName>
        <fullName evidence="4">DNA-directed RNA polymerase</fullName>
        <ecNumber evidence="4">2.7.7.6</ecNumber>
    </recommendedName>
    <alternativeName>
        <fullName evidence="14">PEP</fullName>
    </alternativeName>
</protein>
<dbReference type="InterPro" id="IPR015712">
    <property type="entry name" value="DNA-dir_RNA_pol_su2"/>
</dbReference>
<dbReference type="InterPro" id="IPR007120">
    <property type="entry name" value="DNA-dir_RNAP_su2_dom"/>
</dbReference>
<evidence type="ECO:0000256" key="15">
    <source>
        <dbReference type="ARBA" id="ARBA00048552"/>
    </source>
</evidence>
<feature type="domain" description="RNA polymerase Rpb2" evidence="19">
    <location>
        <begin position="237"/>
        <end position="386"/>
    </location>
</feature>
<feature type="domain" description="RNA polymerase Rpb2" evidence="18">
    <location>
        <begin position="1112"/>
        <end position="1194"/>
    </location>
</feature>
<comment type="function">
    <text evidence="1">DNA-dependent RNA polymerase catalyzes the transcription of DNA into RNA using the four ribonucleoside triphosphates as substrates.</text>
</comment>
<evidence type="ECO:0000256" key="10">
    <source>
        <dbReference type="ARBA" id="ARBA00022723"/>
    </source>
</evidence>
<dbReference type="Gene3D" id="2.40.50.150">
    <property type="match status" value="1"/>
</dbReference>
<evidence type="ECO:0000259" key="17">
    <source>
        <dbReference type="Pfam" id="PF00562"/>
    </source>
</evidence>
<dbReference type="EMBL" id="PGGS01000007">
    <property type="protein sequence ID" value="PNH12589.1"/>
    <property type="molecule type" value="Genomic_DNA"/>
</dbReference>
<dbReference type="Pfam" id="PF04560">
    <property type="entry name" value="RNA_pol_Rpb2_7"/>
    <property type="match status" value="1"/>
</dbReference>
<dbReference type="InterPro" id="IPR007644">
    <property type="entry name" value="RNA_pol_bsu_protrusion"/>
</dbReference>
<keyword evidence="11" id="KW-0862">Zinc</keyword>
<dbReference type="GO" id="GO:0006351">
    <property type="term" value="P:DNA-templated transcription"/>
    <property type="evidence" value="ECO:0007669"/>
    <property type="project" value="InterPro"/>
</dbReference>
<dbReference type="SUPFAM" id="SSF64484">
    <property type="entry name" value="beta and beta-prime subunits of DNA dependent RNA-polymerase"/>
    <property type="match status" value="1"/>
</dbReference>
<evidence type="ECO:0000256" key="9">
    <source>
        <dbReference type="ARBA" id="ARBA00022695"/>
    </source>
</evidence>
<evidence type="ECO:0000259" key="22">
    <source>
        <dbReference type="Pfam" id="PF04566"/>
    </source>
</evidence>
<dbReference type="InterPro" id="IPR007641">
    <property type="entry name" value="RNA_pol_Rpb2_7"/>
</dbReference>
<evidence type="ECO:0000313" key="24">
    <source>
        <dbReference type="Proteomes" id="UP000236333"/>
    </source>
</evidence>
<keyword evidence="8" id="KW-0808">Transferase</keyword>
<dbReference type="InterPro" id="IPR037034">
    <property type="entry name" value="RNA_pol_Rpb2_2_sf"/>
</dbReference>
<evidence type="ECO:0000256" key="8">
    <source>
        <dbReference type="ARBA" id="ARBA00022679"/>
    </source>
</evidence>
<keyword evidence="6" id="KW-0150">Chloroplast</keyword>
<comment type="caution">
    <text evidence="23">The sequence shown here is derived from an EMBL/GenBank/DDBJ whole genome shotgun (WGS) entry which is preliminary data.</text>
</comment>
<dbReference type="Gene3D" id="3.90.1110.10">
    <property type="entry name" value="RNA polymerase Rpb2, domain 2"/>
    <property type="match status" value="1"/>
</dbReference>
<keyword evidence="10" id="KW-0479">Metal-binding</keyword>
<keyword evidence="9" id="KW-0548">Nucleotidyltransferase</keyword>
<accession>A0A2J8AJ95</accession>
<evidence type="ECO:0000256" key="13">
    <source>
        <dbReference type="ARBA" id="ARBA00026088"/>
    </source>
</evidence>
<dbReference type="OrthoDB" id="10248617at2759"/>
<dbReference type="GO" id="GO:0003677">
    <property type="term" value="F:DNA binding"/>
    <property type="evidence" value="ECO:0007669"/>
    <property type="project" value="InterPro"/>
</dbReference>
<evidence type="ECO:0000259" key="20">
    <source>
        <dbReference type="Pfam" id="PF04563"/>
    </source>
</evidence>
<evidence type="ECO:0000259" key="19">
    <source>
        <dbReference type="Pfam" id="PF04561"/>
    </source>
</evidence>
<dbReference type="InterPro" id="IPR007642">
    <property type="entry name" value="RNA_pol_Rpb2_2"/>
</dbReference>
<dbReference type="GO" id="GO:0046872">
    <property type="term" value="F:metal ion binding"/>
    <property type="evidence" value="ECO:0007669"/>
    <property type="project" value="UniProtKB-KW"/>
</dbReference>
<name>A0A2J8AJ95_9CHLO</name>
<dbReference type="Gene3D" id="3.90.1800.10">
    <property type="entry name" value="RNA polymerase alpha subunit dimerisation domain"/>
    <property type="match status" value="1"/>
</dbReference>
<evidence type="ECO:0000256" key="1">
    <source>
        <dbReference type="ARBA" id="ARBA00004026"/>
    </source>
</evidence>
<dbReference type="Proteomes" id="UP000236333">
    <property type="component" value="Unassembled WGS sequence"/>
</dbReference>
<dbReference type="Gene3D" id="3.90.1070.20">
    <property type="match status" value="1"/>
</dbReference>
<evidence type="ECO:0000256" key="4">
    <source>
        <dbReference type="ARBA" id="ARBA00012418"/>
    </source>
</evidence>
<evidence type="ECO:0000256" key="11">
    <source>
        <dbReference type="ARBA" id="ARBA00022833"/>
    </source>
</evidence>
<evidence type="ECO:0000313" key="23">
    <source>
        <dbReference type="EMBL" id="PNH12589.1"/>
    </source>
</evidence>
<dbReference type="Pfam" id="PF04565">
    <property type="entry name" value="RNA_pol_Rpb2_3"/>
    <property type="match status" value="1"/>
</dbReference>
<organism evidence="23 24">
    <name type="scientific">Tetrabaena socialis</name>
    <dbReference type="NCBI Taxonomy" id="47790"/>
    <lineage>
        <taxon>Eukaryota</taxon>
        <taxon>Viridiplantae</taxon>
        <taxon>Chlorophyta</taxon>
        <taxon>core chlorophytes</taxon>
        <taxon>Chlorophyceae</taxon>
        <taxon>CS clade</taxon>
        <taxon>Chlamydomonadales</taxon>
        <taxon>Tetrabaenaceae</taxon>
        <taxon>Tetrabaena</taxon>
    </lineage>
</organism>
<dbReference type="Pfam" id="PF04566">
    <property type="entry name" value="RNA_pol_Rpb2_4"/>
    <property type="match status" value="1"/>
</dbReference>
<dbReference type="InterPro" id="IPR037033">
    <property type="entry name" value="DNA-dir_RNAP_su2_hyb_sf"/>
</dbReference>
<keyword evidence="7" id="KW-0934">Plastid</keyword>
<comment type="similarity">
    <text evidence="3 16">Belongs to the RNA polymerase beta chain family.</text>
</comment>
<dbReference type="GO" id="GO:0003899">
    <property type="term" value="F:DNA-directed RNA polymerase activity"/>
    <property type="evidence" value="ECO:0007669"/>
    <property type="project" value="UniProtKB-EC"/>
</dbReference>
<evidence type="ECO:0000256" key="2">
    <source>
        <dbReference type="ARBA" id="ARBA00004229"/>
    </source>
</evidence>